<evidence type="ECO:0000256" key="1">
    <source>
        <dbReference type="SAM" id="MobiDB-lite"/>
    </source>
</evidence>
<evidence type="ECO:0000313" key="2">
    <source>
        <dbReference type="EMBL" id="GAI46797.1"/>
    </source>
</evidence>
<evidence type="ECO:0008006" key="3">
    <source>
        <dbReference type="Google" id="ProtNLM"/>
    </source>
</evidence>
<proteinExistence type="predicted"/>
<name>X1NRW2_9ZZZZ</name>
<protein>
    <recommendedName>
        <fullName evidence="3">Transposase DDE domain-containing protein</fullName>
    </recommendedName>
</protein>
<accession>X1NRW2</accession>
<feature type="region of interest" description="Disordered" evidence="1">
    <location>
        <begin position="1"/>
        <end position="20"/>
    </location>
</feature>
<feature type="non-terminal residue" evidence="2">
    <location>
        <position position="40"/>
    </location>
</feature>
<comment type="caution">
    <text evidence="2">The sequence shown here is derived from an EMBL/GenBank/DDBJ whole genome shotgun (WGS) entry which is preliminary data.</text>
</comment>
<organism evidence="2">
    <name type="scientific">marine sediment metagenome</name>
    <dbReference type="NCBI Taxonomy" id="412755"/>
    <lineage>
        <taxon>unclassified sequences</taxon>
        <taxon>metagenomes</taxon>
        <taxon>ecological metagenomes</taxon>
    </lineage>
</organism>
<reference evidence="2" key="1">
    <citation type="journal article" date="2014" name="Front. Microbiol.">
        <title>High frequency of phylogenetically diverse reductive dehalogenase-homologous genes in deep subseafloor sedimentary metagenomes.</title>
        <authorList>
            <person name="Kawai M."/>
            <person name="Futagami T."/>
            <person name="Toyoda A."/>
            <person name="Takaki Y."/>
            <person name="Nishi S."/>
            <person name="Hori S."/>
            <person name="Arai W."/>
            <person name="Tsubouchi T."/>
            <person name="Morono Y."/>
            <person name="Uchiyama I."/>
            <person name="Ito T."/>
            <person name="Fujiyama A."/>
            <person name="Inagaki F."/>
            <person name="Takami H."/>
        </authorList>
    </citation>
    <scope>NUCLEOTIDE SEQUENCE</scope>
    <source>
        <strain evidence="2">Expedition CK06-06</strain>
    </source>
</reference>
<dbReference type="EMBL" id="BARV01040852">
    <property type="protein sequence ID" value="GAI46797.1"/>
    <property type="molecule type" value="Genomic_DNA"/>
</dbReference>
<gene>
    <name evidence="2" type="ORF">S06H3_62095</name>
</gene>
<dbReference type="AlphaFoldDB" id="X1NRW2"/>
<sequence>MDNEEMREKLEAQYEEPESKEIYKRRMQKVELPFGHIKRK</sequence>